<evidence type="ECO:0000313" key="1">
    <source>
        <dbReference type="EMBL" id="EGJ51041.1"/>
    </source>
</evidence>
<dbReference type="HOGENOM" id="CLU_2665146_0_0_7"/>
<gene>
    <name evidence="1" type="ORF">Desaf_2726</name>
</gene>
<dbReference type="AlphaFoldDB" id="F3Z0W3"/>
<organism evidence="1 2">
    <name type="scientific">Desulfocurvibacter africanus subsp. africanus str. Walvis Bay</name>
    <dbReference type="NCBI Taxonomy" id="690850"/>
    <lineage>
        <taxon>Bacteria</taxon>
        <taxon>Pseudomonadati</taxon>
        <taxon>Thermodesulfobacteriota</taxon>
        <taxon>Desulfovibrionia</taxon>
        <taxon>Desulfovibrionales</taxon>
        <taxon>Desulfovibrionaceae</taxon>
        <taxon>Desulfocurvibacter</taxon>
    </lineage>
</organism>
<accession>F3Z0W3</accession>
<dbReference type="EMBL" id="CP003221">
    <property type="protein sequence ID" value="EGJ51041.1"/>
    <property type="molecule type" value="Genomic_DNA"/>
</dbReference>
<dbReference type="eggNOG" id="ENOG502ZDQR">
    <property type="taxonomic scope" value="Bacteria"/>
</dbReference>
<proteinExistence type="predicted"/>
<dbReference type="KEGG" id="daf:Desaf_2726"/>
<dbReference type="RefSeq" id="WP_005983275.1">
    <property type="nucleotide sequence ID" value="NC_016629.1"/>
</dbReference>
<keyword evidence="2" id="KW-1185">Reference proteome</keyword>
<dbReference type="Proteomes" id="UP000007844">
    <property type="component" value="Chromosome"/>
</dbReference>
<sequence length="73" mass="8767">MGQFMAEHDSYPLEEQIKTLGDEELLDFWEETQHLDRFLEEEAGIQDDSNFEYERLILQELQLRSCLRSLTRS</sequence>
<reference evidence="1 2" key="1">
    <citation type="journal article" date="2011" name="J. Bacteriol.">
        <title>Genome sequence of the mercury-methylating and pleomorphic Desulfovibrio africanus Strain Walvis Bay.</title>
        <authorList>
            <person name="Brown S.D."/>
            <person name="Wall J.D."/>
            <person name="Kucken A.M."/>
            <person name="Gilmour C.C."/>
            <person name="Podar M."/>
            <person name="Brandt C.C."/>
            <person name="Teshima H."/>
            <person name="Detter J.C."/>
            <person name="Han C.S."/>
            <person name="Land M.L."/>
            <person name="Lucas S."/>
            <person name="Han J."/>
            <person name="Pennacchio L."/>
            <person name="Nolan M."/>
            <person name="Pitluck S."/>
            <person name="Woyke T."/>
            <person name="Goodwin L."/>
            <person name="Palumbo A.V."/>
            <person name="Elias D.A."/>
        </authorList>
    </citation>
    <scope>NUCLEOTIDE SEQUENCE [LARGE SCALE GENOMIC DNA]</scope>
    <source>
        <strain evidence="1 2">Walvis Bay</strain>
    </source>
</reference>
<name>F3Z0W3_DESAF</name>
<evidence type="ECO:0000313" key="2">
    <source>
        <dbReference type="Proteomes" id="UP000007844"/>
    </source>
</evidence>
<protein>
    <submittedName>
        <fullName evidence="1">Uncharacterized protein</fullName>
    </submittedName>
</protein>